<name>A0A1I6L5Z4_9EURY</name>
<dbReference type="EMBL" id="FOZK01000002">
    <property type="protein sequence ID" value="SFR98876.1"/>
    <property type="molecule type" value="Genomic_DNA"/>
</dbReference>
<dbReference type="Proteomes" id="UP000199062">
    <property type="component" value="Unassembled WGS sequence"/>
</dbReference>
<evidence type="ECO:0000313" key="3">
    <source>
        <dbReference type="Proteomes" id="UP000199062"/>
    </source>
</evidence>
<feature type="transmembrane region" description="Helical" evidence="1">
    <location>
        <begin position="21"/>
        <end position="40"/>
    </location>
</feature>
<evidence type="ECO:0000256" key="1">
    <source>
        <dbReference type="SAM" id="Phobius"/>
    </source>
</evidence>
<proteinExistence type="predicted"/>
<keyword evidence="1" id="KW-0812">Transmembrane</keyword>
<organism evidence="2 3">
    <name type="scientific">Halomicrobium zhouii</name>
    <dbReference type="NCBI Taxonomy" id="767519"/>
    <lineage>
        <taxon>Archaea</taxon>
        <taxon>Methanobacteriati</taxon>
        <taxon>Methanobacteriota</taxon>
        <taxon>Stenosarchaea group</taxon>
        <taxon>Halobacteria</taxon>
        <taxon>Halobacteriales</taxon>
        <taxon>Haloarculaceae</taxon>
        <taxon>Halomicrobium</taxon>
    </lineage>
</organism>
<reference evidence="2 3" key="1">
    <citation type="submission" date="2016-10" db="EMBL/GenBank/DDBJ databases">
        <authorList>
            <person name="de Groot N.N."/>
        </authorList>
    </citation>
    <scope>NUCLEOTIDE SEQUENCE [LARGE SCALE GENOMIC DNA]</scope>
    <source>
        <strain evidence="2 3">CGMCC 1.10457</strain>
    </source>
</reference>
<dbReference type="AlphaFoldDB" id="A0A1I6L5Z4"/>
<gene>
    <name evidence="2" type="ORF">SAMN05216559_2115</name>
</gene>
<evidence type="ECO:0000313" key="2">
    <source>
        <dbReference type="EMBL" id="SFR98876.1"/>
    </source>
</evidence>
<keyword evidence="1" id="KW-1133">Transmembrane helix</keyword>
<keyword evidence="3" id="KW-1185">Reference proteome</keyword>
<protein>
    <submittedName>
        <fullName evidence="2">Uncharacterized protein</fullName>
    </submittedName>
</protein>
<keyword evidence="1" id="KW-0472">Membrane</keyword>
<feature type="transmembrane region" description="Helical" evidence="1">
    <location>
        <begin position="46"/>
        <end position="70"/>
    </location>
</feature>
<accession>A0A1I6L5Z4</accession>
<sequence length="75" mass="7694">MRIPTPTHLDPTPCDGSTLECLACGMAVVAVFPLALWAVANPIVAAVVTATAVVALVTLSGLARTGALWFDGEKM</sequence>